<reference evidence="1 2" key="1">
    <citation type="journal article" date="2009" name="J. Bacteriol.">
        <title>Complete genome sequence of the probiotic Lactobacillus rhamnosus ATCC 53103.</title>
        <authorList>
            <person name="Morita H."/>
            <person name="Toh H."/>
            <person name="Oshima K."/>
            <person name="Murakami M."/>
            <person name="Taylor T.D."/>
            <person name="Igimi S."/>
            <person name="Hattori M."/>
        </authorList>
    </citation>
    <scope>NUCLEOTIDE SEQUENCE [LARGE SCALE GENOMIC DNA]</scope>
    <source>
        <strain evidence="2">ATCC 53103 / LMG 18243 / GG [Tokyo]</strain>
    </source>
</reference>
<evidence type="ECO:0000313" key="1">
    <source>
        <dbReference type="EMBL" id="BAI42007.1"/>
    </source>
</evidence>
<sequence length="412" mass="45935">MGYKNKELLTNWADNIDKVAELTKHSTTRTAKKTQLSELLNTVSTGKIVGAKERKELNGKKVILTSNSKANPVPAFLECLGSPEEQLPAFLKQFYPEMLQRVDYKRACSIATSNILQMPSGRGSGASKAVKNLFVPANKFDPWRDDKKLMADVYQAVNLLAANQVTGHQLSKEPGRGIYITKDLMMDMLEHPEKATKAKIANALVLMRVAGSIHLAQPDELSDSGKKLMEFNNGSKLVKSHHVYILGDFNTSNWDLVSDNFTLNLNTPISKEMLIQLFGEKVASDYFPDLSGGVGKREINFFMGIKAQKGYTNEPIMTAKAAADTISSLASVKDRTARQWVDEVCTVKPVEMEKLSKASAGRYGYELKGYKDTKPAEKLLVPTTKEALRMCREKLADKNDKLKKELKVRMHR</sequence>
<organism evidence="1 2">
    <name type="scientific">Lacticaseibacillus rhamnosus (strain ATCC 53103 / LMG 18243 / GG)</name>
    <name type="common">Lactobacillus rhamnosus</name>
    <dbReference type="NCBI Taxonomy" id="568703"/>
    <lineage>
        <taxon>Bacteria</taxon>
        <taxon>Bacillati</taxon>
        <taxon>Bacillota</taxon>
        <taxon>Bacilli</taxon>
        <taxon>Lactobacillales</taxon>
        <taxon>Lactobacillaceae</taxon>
        <taxon>Lacticaseibacillus</taxon>
    </lineage>
</organism>
<protein>
    <submittedName>
        <fullName evidence="1">Uncharacterized protein</fullName>
    </submittedName>
</protein>
<gene>
    <name evidence="1" type="ordered locus">LRHM_1480</name>
</gene>
<accession>A0A7S7JI04</accession>
<dbReference type="RefSeq" id="WP_014569690.1">
    <property type="nucleotide sequence ID" value="NC_013198.1"/>
</dbReference>
<name>A0A7S7JI04_LACRG</name>
<evidence type="ECO:0000313" key="2">
    <source>
        <dbReference type="Proteomes" id="UP000002067"/>
    </source>
</evidence>
<dbReference type="Proteomes" id="UP000002067">
    <property type="component" value="Chromosome"/>
</dbReference>
<dbReference type="EMBL" id="AP011548">
    <property type="protein sequence ID" value="BAI42007.1"/>
    <property type="molecule type" value="Genomic_DNA"/>
</dbReference>
<dbReference type="KEGG" id="lrg:LRHM_1480"/>
<dbReference type="KEGG" id="lrh:LGG_01544"/>
<proteinExistence type="predicted"/>
<dbReference type="AlphaFoldDB" id="A0A7S7JI04"/>